<gene>
    <name evidence="1" type="ORF">B0H16DRAFT_1461381</name>
</gene>
<protein>
    <submittedName>
        <fullName evidence="1">Uncharacterized protein</fullName>
    </submittedName>
</protein>
<dbReference type="Proteomes" id="UP001215598">
    <property type="component" value="Unassembled WGS sequence"/>
</dbReference>
<evidence type="ECO:0000313" key="1">
    <source>
        <dbReference type="EMBL" id="KAJ7748877.1"/>
    </source>
</evidence>
<organism evidence="1 2">
    <name type="scientific">Mycena metata</name>
    <dbReference type="NCBI Taxonomy" id="1033252"/>
    <lineage>
        <taxon>Eukaryota</taxon>
        <taxon>Fungi</taxon>
        <taxon>Dikarya</taxon>
        <taxon>Basidiomycota</taxon>
        <taxon>Agaricomycotina</taxon>
        <taxon>Agaricomycetes</taxon>
        <taxon>Agaricomycetidae</taxon>
        <taxon>Agaricales</taxon>
        <taxon>Marasmiineae</taxon>
        <taxon>Mycenaceae</taxon>
        <taxon>Mycena</taxon>
    </lineage>
</organism>
<evidence type="ECO:0000313" key="2">
    <source>
        <dbReference type="Proteomes" id="UP001215598"/>
    </source>
</evidence>
<reference evidence="1" key="1">
    <citation type="submission" date="2023-03" db="EMBL/GenBank/DDBJ databases">
        <title>Massive genome expansion in bonnet fungi (Mycena s.s.) driven by repeated elements and novel gene families across ecological guilds.</title>
        <authorList>
            <consortium name="Lawrence Berkeley National Laboratory"/>
            <person name="Harder C.B."/>
            <person name="Miyauchi S."/>
            <person name="Viragh M."/>
            <person name="Kuo A."/>
            <person name="Thoen E."/>
            <person name="Andreopoulos B."/>
            <person name="Lu D."/>
            <person name="Skrede I."/>
            <person name="Drula E."/>
            <person name="Henrissat B."/>
            <person name="Morin E."/>
            <person name="Kohler A."/>
            <person name="Barry K."/>
            <person name="LaButti K."/>
            <person name="Morin E."/>
            <person name="Salamov A."/>
            <person name="Lipzen A."/>
            <person name="Mereny Z."/>
            <person name="Hegedus B."/>
            <person name="Baldrian P."/>
            <person name="Stursova M."/>
            <person name="Weitz H."/>
            <person name="Taylor A."/>
            <person name="Grigoriev I.V."/>
            <person name="Nagy L.G."/>
            <person name="Martin F."/>
            <person name="Kauserud H."/>
        </authorList>
    </citation>
    <scope>NUCLEOTIDE SEQUENCE</scope>
    <source>
        <strain evidence="1">CBHHK182m</strain>
    </source>
</reference>
<comment type="caution">
    <text evidence="1">The sequence shown here is derived from an EMBL/GenBank/DDBJ whole genome shotgun (WGS) entry which is preliminary data.</text>
</comment>
<dbReference type="AlphaFoldDB" id="A0AAD7IRA4"/>
<name>A0AAD7IRA4_9AGAR</name>
<accession>A0AAD7IRA4</accession>
<sequence length="130" mass="14568">MDRPAPYTARPAAGVSWFSLARRVVLLQGLMPLLRFLGWFSLDGMDRDLGGFGLEVELGIQFWLNELLRCIASRGCKENQWRRFEGLHNALDSALVVPHYFIQTLATLSIHDSGAVLLPSWVSTGVNRLV</sequence>
<dbReference type="EMBL" id="JARKIB010000071">
    <property type="protein sequence ID" value="KAJ7748877.1"/>
    <property type="molecule type" value="Genomic_DNA"/>
</dbReference>
<proteinExistence type="predicted"/>
<keyword evidence="2" id="KW-1185">Reference proteome</keyword>